<organism evidence="2">
    <name type="scientific">Eucalyptus grandis</name>
    <name type="common">Flooded gum</name>
    <dbReference type="NCBI Taxonomy" id="71139"/>
    <lineage>
        <taxon>Eukaryota</taxon>
        <taxon>Viridiplantae</taxon>
        <taxon>Streptophyta</taxon>
        <taxon>Embryophyta</taxon>
        <taxon>Tracheophyta</taxon>
        <taxon>Spermatophyta</taxon>
        <taxon>Magnoliopsida</taxon>
        <taxon>eudicotyledons</taxon>
        <taxon>Gunneridae</taxon>
        <taxon>Pentapetalae</taxon>
        <taxon>rosids</taxon>
        <taxon>malvids</taxon>
        <taxon>Myrtales</taxon>
        <taxon>Myrtaceae</taxon>
        <taxon>Myrtoideae</taxon>
        <taxon>Eucalypteae</taxon>
        <taxon>Eucalyptus</taxon>
    </lineage>
</organism>
<feature type="region of interest" description="Disordered" evidence="1">
    <location>
        <begin position="1"/>
        <end position="82"/>
    </location>
</feature>
<evidence type="ECO:0000313" key="2">
    <source>
        <dbReference type="EMBL" id="KCW87084.1"/>
    </source>
</evidence>
<reference evidence="2" key="1">
    <citation type="submission" date="2013-07" db="EMBL/GenBank/DDBJ databases">
        <title>The genome of Eucalyptus grandis.</title>
        <authorList>
            <person name="Schmutz J."/>
            <person name="Hayes R."/>
            <person name="Myburg A."/>
            <person name="Tuskan G."/>
            <person name="Grattapaglia D."/>
            <person name="Rokhsar D.S."/>
        </authorList>
    </citation>
    <scope>NUCLEOTIDE SEQUENCE</scope>
    <source>
        <tissue evidence="2">Leaf extractions</tissue>
    </source>
</reference>
<sequence length="82" mass="8719">MQRTGKAAMLMTPLRNFQVPMREPKKGPKARSAQMTKPPLPGNAVESSAVMRASGTLHMKGKMEKPRRASKGPAACTAGSSP</sequence>
<evidence type="ECO:0000256" key="1">
    <source>
        <dbReference type="SAM" id="MobiDB-lite"/>
    </source>
</evidence>
<gene>
    <name evidence="2" type="ORF">EUGRSUZ_B03618</name>
</gene>
<dbReference type="Gramene" id="KCW87084">
    <property type="protein sequence ID" value="KCW87084"/>
    <property type="gene ID" value="EUGRSUZ_B03618"/>
</dbReference>
<dbReference type="EMBL" id="KK198754">
    <property type="protein sequence ID" value="KCW87084.1"/>
    <property type="molecule type" value="Genomic_DNA"/>
</dbReference>
<proteinExistence type="predicted"/>
<dbReference type="InParanoid" id="A0A059D9C1"/>
<name>A0A059D9C1_EUCGR</name>
<protein>
    <submittedName>
        <fullName evidence="2">Uncharacterized protein</fullName>
    </submittedName>
</protein>
<dbReference type="AlphaFoldDB" id="A0A059D9C1"/>
<accession>A0A059D9C1</accession>